<keyword evidence="3" id="KW-1185">Reference proteome</keyword>
<feature type="non-terminal residue" evidence="2">
    <location>
        <position position="1"/>
    </location>
</feature>
<feature type="region of interest" description="Disordered" evidence="1">
    <location>
        <begin position="1"/>
        <end position="51"/>
    </location>
</feature>
<name>A0AAW0HH80_MYOGA</name>
<evidence type="ECO:0000313" key="2">
    <source>
        <dbReference type="EMBL" id="KAK7800895.1"/>
    </source>
</evidence>
<reference evidence="2 3" key="1">
    <citation type="journal article" date="2023" name="bioRxiv">
        <title>Conserved and derived expression patterns and positive selection on dental genes reveal complex evolutionary context of ever-growing rodent molars.</title>
        <authorList>
            <person name="Calamari Z.T."/>
            <person name="Song A."/>
            <person name="Cohen E."/>
            <person name="Akter M."/>
            <person name="Roy R.D."/>
            <person name="Hallikas O."/>
            <person name="Christensen M.M."/>
            <person name="Li P."/>
            <person name="Marangoni P."/>
            <person name="Jernvall J."/>
            <person name="Klein O.D."/>
        </authorList>
    </citation>
    <scope>NUCLEOTIDE SEQUENCE [LARGE SCALE GENOMIC DNA]</scope>
    <source>
        <strain evidence="2">V071</strain>
    </source>
</reference>
<protein>
    <submittedName>
        <fullName evidence="2">Uncharacterized protein</fullName>
    </submittedName>
</protein>
<sequence length="74" mass="7898">PGEEGRGRGRSGGGESRLRPRCGQGVACAPPRRRLQGLSREKPARSRAGVSSPHFSGFLCTCKSGGRWCRGEDD</sequence>
<proteinExistence type="predicted"/>
<accession>A0AAW0HH80</accession>
<gene>
    <name evidence="2" type="ORF">U0070_007039</name>
</gene>
<dbReference type="EMBL" id="JBBHLL010000530">
    <property type="protein sequence ID" value="KAK7800895.1"/>
    <property type="molecule type" value="Genomic_DNA"/>
</dbReference>
<dbReference type="AlphaFoldDB" id="A0AAW0HH80"/>
<comment type="caution">
    <text evidence="2">The sequence shown here is derived from an EMBL/GenBank/DDBJ whole genome shotgun (WGS) entry which is preliminary data.</text>
</comment>
<dbReference type="Proteomes" id="UP001488838">
    <property type="component" value="Unassembled WGS sequence"/>
</dbReference>
<evidence type="ECO:0000313" key="3">
    <source>
        <dbReference type="Proteomes" id="UP001488838"/>
    </source>
</evidence>
<organism evidence="2 3">
    <name type="scientific">Myodes glareolus</name>
    <name type="common">Bank vole</name>
    <name type="synonym">Clethrionomys glareolus</name>
    <dbReference type="NCBI Taxonomy" id="447135"/>
    <lineage>
        <taxon>Eukaryota</taxon>
        <taxon>Metazoa</taxon>
        <taxon>Chordata</taxon>
        <taxon>Craniata</taxon>
        <taxon>Vertebrata</taxon>
        <taxon>Euteleostomi</taxon>
        <taxon>Mammalia</taxon>
        <taxon>Eutheria</taxon>
        <taxon>Euarchontoglires</taxon>
        <taxon>Glires</taxon>
        <taxon>Rodentia</taxon>
        <taxon>Myomorpha</taxon>
        <taxon>Muroidea</taxon>
        <taxon>Cricetidae</taxon>
        <taxon>Arvicolinae</taxon>
        <taxon>Myodes</taxon>
    </lineage>
</organism>
<evidence type="ECO:0000256" key="1">
    <source>
        <dbReference type="SAM" id="MobiDB-lite"/>
    </source>
</evidence>